<gene>
    <name evidence="1" type="ORF">GCM10007872_24700</name>
</gene>
<dbReference type="EMBL" id="BSNZ01000018">
    <property type="protein sequence ID" value="GLQ85560.1"/>
    <property type="molecule type" value="Genomic_DNA"/>
</dbReference>
<sequence length="167" mass="17922">MTDPALDDGADCEVALDADDSGEAGELFFVNAFIISEIPRGDVEQVIGFTRHEVTFPNIGALADTGFESAERFIRQALKGDLNDNGGELVGRAFVDDGSVTPDDTLFFKQADASEAGRRGKAHTLCKFGIAEASVVLEDAQDGFGDAVEDHDGIIGLFSHFRSWIFC</sequence>
<name>A0AA37SK53_9PROT</name>
<keyword evidence="2" id="KW-1185">Reference proteome</keyword>
<protein>
    <submittedName>
        <fullName evidence="1">Uncharacterized protein</fullName>
    </submittedName>
</protein>
<organism evidence="1 2">
    <name type="scientific">Gluconobacter sphaericus NBRC 12467</name>
    <dbReference type="NCBI Taxonomy" id="1307951"/>
    <lineage>
        <taxon>Bacteria</taxon>
        <taxon>Pseudomonadati</taxon>
        <taxon>Pseudomonadota</taxon>
        <taxon>Alphaproteobacteria</taxon>
        <taxon>Acetobacterales</taxon>
        <taxon>Acetobacteraceae</taxon>
        <taxon>Gluconobacter</taxon>
    </lineage>
</organism>
<accession>A0AA37SK53</accession>
<evidence type="ECO:0000313" key="1">
    <source>
        <dbReference type="EMBL" id="GLQ85560.1"/>
    </source>
</evidence>
<dbReference type="AlphaFoldDB" id="A0AA37SK53"/>
<reference evidence="2" key="1">
    <citation type="journal article" date="2019" name="Int. J. Syst. Evol. Microbiol.">
        <title>The Global Catalogue of Microorganisms (GCM) 10K type strain sequencing project: providing services to taxonomists for standard genome sequencing and annotation.</title>
        <authorList>
            <consortium name="The Broad Institute Genomics Platform"/>
            <consortium name="The Broad Institute Genome Sequencing Center for Infectious Disease"/>
            <person name="Wu L."/>
            <person name="Ma J."/>
        </authorList>
    </citation>
    <scope>NUCLEOTIDE SEQUENCE [LARGE SCALE GENOMIC DNA]</scope>
    <source>
        <strain evidence="2">NBRC 12467</strain>
    </source>
</reference>
<dbReference type="Proteomes" id="UP001156708">
    <property type="component" value="Unassembled WGS sequence"/>
</dbReference>
<proteinExistence type="predicted"/>
<evidence type="ECO:0000313" key="2">
    <source>
        <dbReference type="Proteomes" id="UP001156708"/>
    </source>
</evidence>
<comment type="caution">
    <text evidence="1">The sequence shown here is derived from an EMBL/GenBank/DDBJ whole genome shotgun (WGS) entry which is preliminary data.</text>
</comment>